<feature type="compositionally biased region" description="Polar residues" evidence="10">
    <location>
        <begin position="321"/>
        <end position="339"/>
    </location>
</feature>
<keyword evidence="5" id="KW-0132">Cell division</keyword>
<keyword evidence="4" id="KW-0158">Chromosome</keyword>
<dbReference type="Proteomes" id="UP000027265">
    <property type="component" value="Unassembled WGS sequence"/>
</dbReference>
<dbReference type="GO" id="GO:0000775">
    <property type="term" value="C:chromosome, centromeric region"/>
    <property type="evidence" value="ECO:0007669"/>
    <property type="project" value="UniProtKB-SubCell"/>
</dbReference>
<dbReference type="PANTHER" id="PTHR16040:SF7">
    <property type="entry name" value="AUSTRALIN, ISOFORM A-RELATED"/>
    <property type="match status" value="1"/>
</dbReference>
<evidence type="ECO:0000256" key="10">
    <source>
        <dbReference type="SAM" id="MobiDB-lite"/>
    </source>
</evidence>
<evidence type="ECO:0000256" key="6">
    <source>
        <dbReference type="ARBA" id="ARBA00022776"/>
    </source>
</evidence>
<dbReference type="Pfam" id="PF10444">
    <property type="entry name" value="Nbl1_Borealin_N"/>
    <property type="match status" value="1"/>
</dbReference>
<evidence type="ECO:0000256" key="4">
    <source>
        <dbReference type="ARBA" id="ARBA00022454"/>
    </source>
</evidence>
<dbReference type="GO" id="GO:0051301">
    <property type="term" value="P:cell division"/>
    <property type="evidence" value="ECO:0007669"/>
    <property type="project" value="UniProtKB-KW"/>
</dbReference>
<keyword evidence="7" id="KW-0539">Nucleus</keyword>
<dbReference type="GO" id="GO:0000070">
    <property type="term" value="P:mitotic sister chromatid segregation"/>
    <property type="evidence" value="ECO:0007669"/>
    <property type="project" value="TreeGrafter"/>
</dbReference>
<gene>
    <name evidence="12" type="ORF">JAAARDRAFT_66123</name>
</gene>
<sequence length="402" mass="44031">MEYDDTPRKYTPEEKEQLIANLDLELEHRTRQLQAWLNDTVENFRIHAEGIISRIPKQVRNMTIGELADKYNGDTQAAMMGLQRERTAAETDEIAKSARKRKWEVDSNTESKDTMEVGPSKAAKNARFAVATPNRKAGPSNGPGTAQRVRGILNRTPGPSSRVAPSQSPAKSTRFASSAATIPNGSSFPRTPSRPTSPVKSGTSRSARPPSSATFNPSLPPKAPTFPPVPRWPRKDEHFLSVNGSPLANPWWDEEEDAVAGKGKAKEEPTRTLKRVNSIIIRKDPSFSFTQPNGHGQHSRSNSQSDAPSSSSQSQPPSHTRVPSGSSQPSHTLPNTQLKTPAPARALISVPIRDGRILEFDPLQASPGMLEALEGVSESAKKKAKDDMSRLVKATFDKWKIE</sequence>
<keyword evidence="13" id="KW-1185">Reference proteome</keyword>
<keyword evidence="8" id="KW-0131">Cell cycle</keyword>
<feature type="compositionally biased region" description="Basic and acidic residues" evidence="10">
    <location>
        <begin position="103"/>
        <end position="115"/>
    </location>
</feature>
<evidence type="ECO:0000256" key="3">
    <source>
        <dbReference type="ARBA" id="ARBA00009914"/>
    </source>
</evidence>
<feature type="compositionally biased region" description="Polar residues" evidence="10">
    <location>
        <begin position="287"/>
        <end position="296"/>
    </location>
</feature>
<evidence type="ECO:0000313" key="13">
    <source>
        <dbReference type="Proteomes" id="UP000027265"/>
    </source>
</evidence>
<evidence type="ECO:0000313" key="12">
    <source>
        <dbReference type="EMBL" id="KDQ62384.1"/>
    </source>
</evidence>
<evidence type="ECO:0000256" key="2">
    <source>
        <dbReference type="ARBA" id="ARBA00004584"/>
    </source>
</evidence>
<dbReference type="GO" id="GO:0032133">
    <property type="term" value="C:chromosome passenger complex"/>
    <property type="evidence" value="ECO:0007669"/>
    <property type="project" value="TreeGrafter"/>
</dbReference>
<dbReference type="AlphaFoldDB" id="A0A067Q5W7"/>
<feature type="region of interest" description="Disordered" evidence="10">
    <location>
        <begin position="99"/>
        <end position="347"/>
    </location>
</feature>
<feature type="compositionally biased region" description="Low complexity" evidence="10">
    <location>
        <begin position="299"/>
        <end position="318"/>
    </location>
</feature>
<dbReference type="EMBL" id="KL197711">
    <property type="protein sequence ID" value="KDQ62384.1"/>
    <property type="molecule type" value="Genomic_DNA"/>
</dbReference>
<dbReference type="GO" id="GO:0005634">
    <property type="term" value="C:nucleus"/>
    <property type="evidence" value="ECO:0007669"/>
    <property type="project" value="UniProtKB-SubCell"/>
</dbReference>
<proteinExistence type="inferred from homology"/>
<evidence type="ECO:0000256" key="8">
    <source>
        <dbReference type="ARBA" id="ARBA00023306"/>
    </source>
</evidence>
<evidence type="ECO:0000259" key="11">
    <source>
        <dbReference type="Pfam" id="PF10444"/>
    </source>
</evidence>
<evidence type="ECO:0000256" key="9">
    <source>
        <dbReference type="ARBA" id="ARBA00023328"/>
    </source>
</evidence>
<evidence type="ECO:0000256" key="5">
    <source>
        <dbReference type="ARBA" id="ARBA00022618"/>
    </source>
</evidence>
<organism evidence="12 13">
    <name type="scientific">Jaapia argillacea MUCL 33604</name>
    <dbReference type="NCBI Taxonomy" id="933084"/>
    <lineage>
        <taxon>Eukaryota</taxon>
        <taxon>Fungi</taxon>
        <taxon>Dikarya</taxon>
        <taxon>Basidiomycota</taxon>
        <taxon>Agaricomycotina</taxon>
        <taxon>Agaricomycetes</taxon>
        <taxon>Agaricomycetidae</taxon>
        <taxon>Jaapiales</taxon>
        <taxon>Jaapiaceae</taxon>
        <taxon>Jaapia</taxon>
    </lineage>
</organism>
<dbReference type="PANTHER" id="PTHR16040">
    <property type="entry name" value="AUSTRALIN, ISOFORM A-RELATED"/>
    <property type="match status" value="1"/>
</dbReference>
<evidence type="ECO:0000256" key="1">
    <source>
        <dbReference type="ARBA" id="ARBA00004123"/>
    </source>
</evidence>
<reference evidence="13" key="1">
    <citation type="journal article" date="2014" name="Proc. Natl. Acad. Sci. U.S.A.">
        <title>Extensive sampling of basidiomycete genomes demonstrates inadequacy of the white-rot/brown-rot paradigm for wood decay fungi.</title>
        <authorList>
            <person name="Riley R."/>
            <person name="Salamov A.A."/>
            <person name="Brown D.W."/>
            <person name="Nagy L.G."/>
            <person name="Floudas D."/>
            <person name="Held B.W."/>
            <person name="Levasseur A."/>
            <person name="Lombard V."/>
            <person name="Morin E."/>
            <person name="Otillar R."/>
            <person name="Lindquist E.A."/>
            <person name="Sun H."/>
            <person name="LaButti K.M."/>
            <person name="Schmutz J."/>
            <person name="Jabbour D."/>
            <person name="Luo H."/>
            <person name="Baker S.E."/>
            <person name="Pisabarro A.G."/>
            <person name="Walton J.D."/>
            <person name="Blanchette R.A."/>
            <person name="Henrissat B."/>
            <person name="Martin F."/>
            <person name="Cullen D."/>
            <person name="Hibbett D.S."/>
            <person name="Grigoriev I.V."/>
        </authorList>
    </citation>
    <scope>NUCLEOTIDE SEQUENCE [LARGE SCALE GENOMIC DNA]</scope>
    <source>
        <strain evidence="13">MUCL 33604</strain>
    </source>
</reference>
<comment type="similarity">
    <text evidence="3">Belongs to the borealin family.</text>
</comment>
<accession>A0A067Q5W7</accession>
<dbReference type="HOGENOM" id="CLU_041191_0_0_1"/>
<protein>
    <recommendedName>
        <fullName evidence="11">Borealin N-terminal domain-containing protein</fullName>
    </recommendedName>
</protein>
<feature type="compositionally biased region" description="Polar residues" evidence="10">
    <location>
        <begin position="157"/>
        <end position="185"/>
    </location>
</feature>
<feature type="domain" description="Borealin N-terminal" evidence="11">
    <location>
        <begin position="14"/>
        <end position="70"/>
    </location>
</feature>
<feature type="compositionally biased region" description="Low complexity" evidence="10">
    <location>
        <begin position="186"/>
        <end position="198"/>
    </location>
</feature>
<keyword evidence="9" id="KW-0137">Centromere</keyword>
<comment type="subcellular location">
    <subcellularLocation>
        <location evidence="2">Chromosome</location>
        <location evidence="2">Centromere</location>
    </subcellularLocation>
    <subcellularLocation>
        <location evidence="1">Nucleus</location>
    </subcellularLocation>
</comment>
<dbReference type="InterPro" id="IPR018867">
    <property type="entry name" value="Cell_div_borealin"/>
</dbReference>
<dbReference type="GO" id="GO:0051233">
    <property type="term" value="C:spindle midzone"/>
    <property type="evidence" value="ECO:0007669"/>
    <property type="project" value="TreeGrafter"/>
</dbReference>
<evidence type="ECO:0000256" key="7">
    <source>
        <dbReference type="ARBA" id="ARBA00023242"/>
    </source>
</evidence>
<dbReference type="InParanoid" id="A0A067Q5W7"/>
<keyword evidence="6" id="KW-0498">Mitosis</keyword>
<feature type="compositionally biased region" description="Pro residues" evidence="10">
    <location>
        <begin position="218"/>
        <end position="231"/>
    </location>
</feature>
<dbReference type="OrthoDB" id="2392550at2759"/>
<name>A0A067Q5W7_9AGAM</name>
<dbReference type="InterPro" id="IPR018851">
    <property type="entry name" value="Borealin_N"/>
</dbReference>
<feature type="compositionally biased region" description="Polar residues" evidence="10">
    <location>
        <begin position="199"/>
        <end position="217"/>
    </location>
</feature>